<dbReference type="OrthoDB" id="11376at2"/>
<evidence type="ECO:0008006" key="4">
    <source>
        <dbReference type="Google" id="ProtNLM"/>
    </source>
</evidence>
<dbReference type="STRING" id="1914305.BLW93_01555"/>
<protein>
    <recommendedName>
        <fullName evidence="4">HEAT repeat domain-containing protein</fullName>
    </recommendedName>
</protein>
<keyword evidence="1" id="KW-1133">Transmembrane helix</keyword>
<accession>A0A1R1MNE0</accession>
<evidence type="ECO:0000256" key="1">
    <source>
        <dbReference type="SAM" id="Phobius"/>
    </source>
</evidence>
<dbReference type="Proteomes" id="UP000187408">
    <property type="component" value="Unassembled WGS sequence"/>
</dbReference>
<gene>
    <name evidence="2" type="ORF">BLW93_01555</name>
</gene>
<dbReference type="RefSeq" id="WP_076712361.1">
    <property type="nucleotide sequence ID" value="NZ_MOEN01000003.1"/>
</dbReference>
<comment type="caution">
    <text evidence="2">The sequence shown here is derived from an EMBL/GenBank/DDBJ whole genome shotgun (WGS) entry which is preliminary data.</text>
</comment>
<organism evidence="2 3">
    <name type="scientific">Desulfurobacterium indicum</name>
    <dbReference type="NCBI Taxonomy" id="1914305"/>
    <lineage>
        <taxon>Bacteria</taxon>
        <taxon>Pseudomonadati</taxon>
        <taxon>Aquificota</taxon>
        <taxon>Aquificia</taxon>
        <taxon>Desulfurobacteriales</taxon>
        <taxon>Desulfurobacteriaceae</taxon>
        <taxon>Desulfurobacterium</taxon>
    </lineage>
</organism>
<keyword evidence="3" id="KW-1185">Reference proteome</keyword>
<sequence>MPKFSPEDLIMLHIFLSIIISIAIVILMPRHFKRSIRNILTIFLFNLLIPAAGYIFSMINFLIIARLKKANLFEAKKLPIRDITLEKVKVRSRKLGEAALTQLIKTKKINNEHALLIMGNFINPQTIEAAKTALFSDNDEIRLYAFAILSKLEKEIDDKISFLKTKLQKTDDKKEKAFIHFELASLYWDMVYLKVVDKELIPFIIKEALNHIQNSLKLHKTPEIELLAGKIHLKLNNKKEAKKFLLSAFNQGDKLMKMKVVPYLAEIAFYEKDYKTVEKLFSIIEAPLHPEVCFMKLFWTGKKW</sequence>
<evidence type="ECO:0000313" key="2">
    <source>
        <dbReference type="EMBL" id="OMH41204.1"/>
    </source>
</evidence>
<proteinExistence type="predicted"/>
<keyword evidence="1" id="KW-0472">Membrane</keyword>
<reference evidence="2 3" key="1">
    <citation type="submission" date="2016-10" db="EMBL/GenBank/DDBJ databases">
        <title>Genome sequence of a sulfur-reducing bacterium Desulfurobacterium indicum K6013.</title>
        <authorList>
            <person name="Cao J."/>
            <person name="Shao Z."/>
            <person name="Alain K."/>
            <person name="Jebbar M."/>
        </authorList>
    </citation>
    <scope>NUCLEOTIDE SEQUENCE [LARGE SCALE GENOMIC DNA]</scope>
    <source>
        <strain evidence="2 3">K6013</strain>
    </source>
</reference>
<feature type="transmembrane region" description="Helical" evidence="1">
    <location>
        <begin position="40"/>
        <end position="63"/>
    </location>
</feature>
<dbReference type="EMBL" id="MOEN01000003">
    <property type="protein sequence ID" value="OMH41204.1"/>
    <property type="molecule type" value="Genomic_DNA"/>
</dbReference>
<name>A0A1R1MNE0_9BACT</name>
<feature type="transmembrane region" description="Helical" evidence="1">
    <location>
        <begin position="12"/>
        <end position="28"/>
    </location>
</feature>
<dbReference type="AlphaFoldDB" id="A0A1R1MNE0"/>
<keyword evidence="1" id="KW-0812">Transmembrane</keyword>
<evidence type="ECO:0000313" key="3">
    <source>
        <dbReference type="Proteomes" id="UP000187408"/>
    </source>
</evidence>